<name>A0A2G8SKM5_9APHY</name>
<gene>
    <name evidence="4" type="ORF">GSI_03829</name>
</gene>
<feature type="chain" id="PRO_5013930161" evidence="2">
    <location>
        <begin position="20"/>
        <end position="409"/>
    </location>
</feature>
<dbReference type="InterPro" id="IPR001461">
    <property type="entry name" value="Aspartic_peptidase_A1"/>
</dbReference>
<reference evidence="4 5" key="1">
    <citation type="journal article" date="2015" name="Sci. Rep.">
        <title>Chromosome-level genome map provides insights into diverse defense mechanisms in the medicinal fungus Ganoderma sinense.</title>
        <authorList>
            <person name="Zhu Y."/>
            <person name="Xu J."/>
            <person name="Sun C."/>
            <person name="Zhou S."/>
            <person name="Xu H."/>
            <person name="Nelson D.R."/>
            <person name="Qian J."/>
            <person name="Song J."/>
            <person name="Luo H."/>
            <person name="Xiang L."/>
            <person name="Li Y."/>
            <person name="Xu Z."/>
            <person name="Ji A."/>
            <person name="Wang L."/>
            <person name="Lu S."/>
            <person name="Hayward A."/>
            <person name="Sun W."/>
            <person name="Li X."/>
            <person name="Schwartz D.C."/>
            <person name="Wang Y."/>
            <person name="Chen S."/>
        </authorList>
    </citation>
    <scope>NUCLEOTIDE SEQUENCE [LARGE SCALE GENOMIC DNA]</scope>
    <source>
        <strain evidence="4 5">ZZ0214-1</strain>
    </source>
</reference>
<dbReference type="InterPro" id="IPR033121">
    <property type="entry name" value="PEPTIDASE_A1"/>
</dbReference>
<feature type="domain" description="Peptidase A1" evidence="3">
    <location>
        <begin position="82"/>
        <end position="399"/>
    </location>
</feature>
<dbReference type="OrthoDB" id="660550at2759"/>
<dbReference type="PRINTS" id="PR00792">
    <property type="entry name" value="PEPSIN"/>
</dbReference>
<evidence type="ECO:0000313" key="4">
    <source>
        <dbReference type="EMBL" id="PIL34118.1"/>
    </source>
</evidence>
<comment type="caution">
    <text evidence="4">The sequence shown here is derived from an EMBL/GenBank/DDBJ whole genome shotgun (WGS) entry which is preliminary data.</text>
</comment>
<dbReference type="Pfam" id="PF00026">
    <property type="entry name" value="Asp"/>
    <property type="match status" value="1"/>
</dbReference>
<sequence>MARFSTLLLLCAAATAASASPFVVRDTPVTLPIARRFNTTGSAKIVELDRARAQMLKNVGHAGGNTKRSVPDVMAVNEQTHYTVLVGIGSSTPQTEYNMLLDMGSANVVVGGGKAYVQTSTSKDTGSTVAATHGSISFTGEQYTDTVTLGPLTVTNQGIAIANSTTGFPKGVDGILGIGPVGLTKNTVSGTQFVTPLFDNAYEQGQMTADVVAFAFAPASQVSTPNGLLTFGGTESSQFTGSVQFESITTTSPASKYFGLDMSITYGSDTPILGSTAGIIDIGTTLVMLATDAFEAYKTATGAVLDDATGMLKITNDQYANLQSLFFTRLSVTYEFVPNAQIWPRSLNTAIGGDADSIYLVIADIGSQSGSGLDFINGYAWLERFYTAYNGMVEELGVATTKYTNSTDN</sequence>
<dbReference type="EMBL" id="AYKW01000006">
    <property type="protein sequence ID" value="PIL34118.1"/>
    <property type="molecule type" value="Genomic_DNA"/>
</dbReference>
<dbReference type="InterPro" id="IPR021109">
    <property type="entry name" value="Peptidase_aspartic_dom_sf"/>
</dbReference>
<evidence type="ECO:0000259" key="3">
    <source>
        <dbReference type="PROSITE" id="PS51767"/>
    </source>
</evidence>
<protein>
    <submittedName>
        <fullName evidence="4">Transporter</fullName>
    </submittedName>
</protein>
<keyword evidence="2" id="KW-0732">Signal</keyword>
<dbReference type="STRING" id="1077348.A0A2G8SKM5"/>
<evidence type="ECO:0000313" key="5">
    <source>
        <dbReference type="Proteomes" id="UP000230002"/>
    </source>
</evidence>
<evidence type="ECO:0000256" key="1">
    <source>
        <dbReference type="ARBA" id="ARBA00007447"/>
    </source>
</evidence>
<dbReference type="PANTHER" id="PTHR47966:SF51">
    <property type="entry name" value="BETA-SITE APP-CLEAVING ENZYME, ISOFORM A-RELATED"/>
    <property type="match status" value="1"/>
</dbReference>
<dbReference type="GO" id="GO:0004190">
    <property type="term" value="F:aspartic-type endopeptidase activity"/>
    <property type="evidence" value="ECO:0007669"/>
    <property type="project" value="InterPro"/>
</dbReference>
<comment type="similarity">
    <text evidence="1">Belongs to the peptidase A1 family.</text>
</comment>
<feature type="signal peptide" evidence="2">
    <location>
        <begin position="1"/>
        <end position="19"/>
    </location>
</feature>
<dbReference type="InterPro" id="IPR034164">
    <property type="entry name" value="Pepsin-like_dom"/>
</dbReference>
<dbReference type="GO" id="GO:0006508">
    <property type="term" value="P:proteolysis"/>
    <property type="evidence" value="ECO:0007669"/>
    <property type="project" value="InterPro"/>
</dbReference>
<dbReference type="Proteomes" id="UP000230002">
    <property type="component" value="Unassembled WGS sequence"/>
</dbReference>
<dbReference type="CDD" id="cd05471">
    <property type="entry name" value="pepsin_like"/>
    <property type="match status" value="1"/>
</dbReference>
<dbReference type="PANTHER" id="PTHR47966">
    <property type="entry name" value="BETA-SITE APP-CLEAVING ENZYME, ISOFORM A-RELATED"/>
    <property type="match status" value="1"/>
</dbReference>
<proteinExistence type="inferred from homology"/>
<keyword evidence="5" id="KW-1185">Reference proteome</keyword>
<dbReference type="PROSITE" id="PS51767">
    <property type="entry name" value="PEPTIDASE_A1"/>
    <property type="match status" value="1"/>
</dbReference>
<organism evidence="4 5">
    <name type="scientific">Ganoderma sinense ZZ0214-1</name>
    <dbReference type="NCBI Taxonomy" id="1077348"/>
    <lineage>
        <taxon>Eukaryota</taxon>
        <taxon>Fungi</taxon>
        <taxon>Dikarya</taxon>
        <taxon>Basidiomycota</taxon>
        <taxon>Agaricomycotina</taxon>
        <taxon>Agaricomycetes</taxon>
        <taxon>Polyporales</taxon>
        <taxon>Polyporaceae</taxon>
        <taxon>Ganoderma</taxon>
    </lineage>
</organism>
<evidence type="ECO:0000256" key="2">
    <source>
        <dbReference type="SAM" id="SignalP"/>
    </source>
</evidence>
<accession>A0A2G8SKM5</accession>
<dbReference type="SUPFAM" id="SSF50630">
    <property type="entry name" value="Acid proteases"/>
    <property type="match status" value="1"/>
</dbReference>
<dbReference type="AlphaFoldDB" id="A0A2G8SKM5"/>
<dbReference type="Gene3D" id="2.40.70.10">
    <property type="entry name" value="Acid Proteases"/>
    <property type="match status" value="2"/>
</dbReference>